<keyword evidence="10" id="KW-1185">Reference proteome</keyword>
<evidence type="ECO:0000259" key="8">
    <source>
        <dbReference type="PROSITE" id="PS51352"/>
    </source>
</evidence>
<keyword evidence="5" id="KW-0676">Redox-active center</keyword>
<dbReference type="SUPFAM" id="SSF52833">
    <property type="entry name" value="Thioredoxin-like"/>
    <property type="match status" value="1"/>
</dbReference>
<dbReference type="InterPro" id="IPR017937">
    <property type="entry name" value="Thioredoxin_CS"/>
</dbReference>
<dbReference type="PANTHER" id="PTHR45663:SF11">
    <property type="entry name" value="GEO12009P1"/>
    <property type="match status" value="1"/>
</dbReference>
<dbReference type="RefSeq" id="WP_320003339.1">
    <property type="nucleotide sequence ID" value="NZ_JAUHJS010000002.1"/>
</dbReference>
<keyword evidence="3" id="KW-0249">Electron transport</keyword>
<dbReference type="PANTHER" id="PTHR45663">
    <property type="entry name" value="GEO12009P1"/>
    <property type="match status" value="1"/>
</dbReference>
<dbReference type="PROSITE" id="PS51352">
    <property type="entry name" value="THIOREDOXIN_2"/>
    <property type="match status" value="1"/>
</dbReference>
<proteinExistence type="inferred from homology"/>
<dbReference type="CDD" id="cd02947">
    <property type="entry name" value="TRX_family"/>
    <property type="match status" value="1"/>
</dbReference>
<name>A0ABT8F360_9BACT</name>
<evidence type="ECO:0000256" key="2">
    <source>
        <dbReference type="ARBA" id="ARBA00022448"/>
    </source>
</evidence>
<evidence type="ECO:0000313" key="9">
    <source>
        <dbReference type="EMBL" id="MDN4164813.1"/>
    </source>
</evidence>
<evidence type="ECO:0000256" key="4">
    <source>
        <dbReference type="ARBA" id="ARBA00023157"/>
    </source>
</evidence>
<feature type="domain" description="Thioredoxin" evidence="8">
    <location>
        <begin position="1"/>
        <end position="99"/>
    </location>
</feature>
<accession>A0ABT8F360</accession>
<evidence type="ECO:0000256" key="7">
    <source>
        <dbReference type="PIRNR" id="PIRNR000077"/>
    </source>
</evidence>
<dbReference type="NCBIfam" id="TIGR01068">
    <property type="entry name" value="thioredoxin"/>
    <property type="match status" value="1"/>
</dbReference>
<reference evidence="9" key="1">
    <citation type="submission" date="2023-06" db="EMBL/GenBank/DDBJ databases">
        <title>Cytophagales bacterium Strain LB-30, isolated from soil.</title>
        <authorList>
            <person name="Liu B."/>
        </authorList>
    </citation>
    <scope>NUCLEOTIDE SEQUENCE</scope>
    <source>
        <strain evidence="9">LB-30</strain>
    </source>
</reference>
<evidence type="ECO:0000256" key="6">
    <source>
        <dbReference type="NCBIfam" id="TIGR01068"/>
    </source>
</evidence>
<dbReference type="PRINTS" id="PR00421">
    <property type="entry name" value="THIOREDOXIN"/>
</dbReference>
<evidence type="ECO:0000256" key="1">
    <source>
        <dbReference type="ARBA" id="ARBA00008987"/>
    </source>
</evidence>
<organism evidence="9 10">
    <name type="scientific">Shiella aurantiaca</name>
    <dbReference type="NCBI Taxonomy" id="3058365"/>
    <lineage>
        <taxon>Bacteria</taxon>
        <taxon>Pseudomonadati</taxon>
        <taxon>Bacteroidota</taxon>
        <taxon>Cytophagia</taxon>
        <taxon>Cytophagales</taxon>
        <taxon>Shiellaceae</taxon>
        <taxon>Shiella</taxon>
    </lineage>
</organism>
<keyword evidence="2" id="KW-0813">Transport</keyword>
<dbReference type="EMBL" id="JAUHJS010000002">
    <property type="protein sequence ID" value="MDN4164813.1"/>
    <property type="molecule type" value="Genomic_DNA"/>
</dbReference>
<evidence type="ECO:0000313" key="10">
    <source>
        <dbReference type="Proteomes" id="UP001168552"/>
    </source>
</evidence>
<dbReference type="PROSITE" id="PS00194">
    <property type="entry name" value="THIOREDOXIN_1"/>
    <property type="match status" value="1"/>
</dbReference>
<dbReference type="Gene3D" id="3.40.30.10">
    <property type="entry name" value="Glutaredoxin"/>
    <property type="match status" value="1"/>
</dbReference>
<dbReference type="InterPro" id="IPR013766">
    <property type="entry name" value="Thioredoxin_domain"/>
</dbReference>
<dbReference type="InterPro" id="IPR005746">
    <property type="entry name" value="Thioredoxin"/>
</dbReference>
<dbReference type="Pfam" id="PF00085">
    <property type="entry name" value="Thioredoxin"/>
    <property type="match status" value="1"/>
</dbReference>
<protein>
    <recommendedName>
        <fullName evidence="6 7">Thioredoxin</fullName>
    </recommendedName>
</protein>
<dbReference type="Proteomes" id="UP001168552">
    <property type="component" value="Unassembled WGS sequence"/>
</dbReference>
<sequence>MAKFNDLINVEEPVLVDFSAEWCGPCKMLAPILKDLAKKMGDRVKIIKIDVDKNQSLASQLKVQSVPTLILYQQGKVLWRQSGVHSAQQLESIIRQKAVLPAYKG</sequence>
<gene>
    <name evidence="9" type="primary">trxA</name>
    <name evidence="9" type="ORF">QWY31_04830</name>
</gene>
<keyword evidence="4" id="KW-1015">Disulfide bond</keyword>
<dbReference type="PIRSF" id="PIRSF000077">
    <property type="entry name" value="Thioredoxin"/>
    <property type="match status" value="1"/>
</dbReference>
<dbReference type="InterPro" id="IPR036249">
    <property type="entry name" value="Thioredoxin-like_sf"/>
</dbReference>
<evidence type="ECO:0000256" key="5">
    <source>
        <dbReference type="ARBA" id="ARBA00023284"/>
    </source>
</evidence>
<evidence type="ECO:0000256" key="3">
    <source>
        <dbReference type="ARBA" id="ARBA00022982"/>
    </source>
</evidence>
<comment type="caution">
    <text evidence="9">The sequence shown here is derived from an EMBL/GenBank/DDBJ whole genome shotgun (WGS) entry which is preliminary data.</text>
</comment>
<comment type="similarity">
    <text evidence="1 7">Belongs to the thioredoxin family.</text>
</comment>